<dbReference type="EMBL" id="CP003642">
    <property type="protein sequence ID" value="AFZ27742.1"/>
    <property type="molecule type" value="Genomic_DNA"/>
</dbReference>
<gene>
    <name evidence="1" type="ORF">Cylst_5747</name>
</gene>
<proteinExistence type="predicted"/>
<keyword evidence="2" id="KW-1185">Reference proteome</keyword>
<organism evidence="1 2">
    <name type="scientific">Cylindrospermum stagnale PCC 7417</name>
    <dbReference type="NCBI Taxonomy" id="56107"/>
    <lineage>
        <taxon>Bacteria</taxon>
        <taxon>Bacillati</taxon>
        <taxon>Cyanobacteriota</taxon>
        <taxon>Cyanophyceae</taxon>
        <taxon>Nostocales</taxon>
        <taxon>Nostocaceae</taxon>
        <taxon>Cylindrospermum</taxon>
    </lineage>
</organism>
<sequence>MQRLYINLLDIDFGILFHGHLLKVRAKINLYLYKFISNGLAIRTAIAGW</sequence>
<dbReference type="STRING" id="56107.Cylst_5747"/>
<dbReference type="AlphaFoldDB" id="K9X7V4"/>
<evidence type="ECO:0000313" key="2">
    <source>
        <dbReference type="Proteomes" id="UP000010475"/>
    </source>
</evidence>
<reference evidence="1 2" key="1">
    <citation type="submission" date="2012-06" db="EMBL/GenBank/DDBJ databases">
        <title>Finished chromosome of genome of Cylindrospermum stagnale PCC 7417.</title>
        <authorList>
            <consortium name="US DOE Joint Genome Institute"/>
            <person name="Gugger M."/>
            <person name="Coursin T."/>
            <person name="Rippka R."/>
            <person name="Tandeau De Marsac N."/>
            <person name="Huntemann M."/>
            <person name="Wei C.-L."/>
            <person name="Han J."/>
            <person name="Detter J.C."/>
            <person name="Han C."/>
            <person name="Tapia R."/>
            <person name="Chen A."/>
            <person name="Kyrpides N."/>
            <person name="Mavromatis K."/>
            <person name="Markowitz V."/>
            <person name="Szeto E."/>
            <person name="Ivanova N."/>
            <person name="Pagani I."/>
            <person name="Pati A."/>
            <person name="Goodwin L."/>
            <person name="Nordberg H.P."/>
            <person name="Cantor M.N."/>
            <person name="Hua S.X."/>
            <person name="Woyke T."/>
            <person name="Kerfeld C.A."/>
        </authorList>
    </citation>
    <scope>NUCLEOTIDE SEQUENCE [LARGE SCALE GENOMIC DNA]</scope>
    <source>
        <strain evidence="1 2">PCC 7417</strain>
    </source>
</reference>
<dbReference type="HOGENOM" id="CLU_3134771_0_0_3"/>
<dbReference type="KEGG" id="csg:Cylst_5747"/>
<name>K9X7V4_9NOST</name>
<evidence type="ECO:0000313" key="1">
    <source>
        <dbReference type="EMBL" id="AFZ27742.1"/>
    </source>
</evidence>
<accession>K9X7V4</accession>
<dbReference type="Proteomes" id="UP000010475">
    <property type="component" value="Chromosome"/>
</dbReference>
<protein>
    <submittedName>
        <fullName evidence="1">Uncharacterized protein</fullName>
    </submittedName>
</protein>